<comment type="caution">
    <text evidence="2">The sequence shown here is derived from an EMBL/GenBank/DDBJ whole genome shotgun (WGS) entry which is preliminary data.</text>
</comment>
<evidence type="ECO:0000256" key="1">
    <source>
        <dbReference type="SAM" id="MobiDB-lite"/>
    </source>
</evidence>
<dbReference type="Proteomes" id="UP000822688">
    <property type="component" value="Chromosome 4"/>
</dbReference>
<keyword evidence="3" id="KW-1185">Reference proteome</keyword>
<proteinExistence type="predicted"/>
<accession>A0A8T0IC76</accession>
<feature type="region of interest" description="Disordered" evidence="1">
    <location>
        <begin position="43"/>
        <end position="66"/>
    </location>
</feature>
<evidence type="ECO:0000313" key="2">
    <source>
        <dbReference type="EMBL" id="KAG0580093.1"/>
    </source>
</evidence>
<reference evidence="2" key="1">
    <citation type="submission" date="2020-06" db="EMBL/GenBank/DDBJ databases">
        <title>WGS assembly of Ceratodon purpureus strain R40.</title>
        <authorList>
            <person name="Carey S.B."/>
            <person name="Jenkins J."/>
            <person name="Shu S."/>
            <person name="Lovell J.T."/>
            <person name="Sreedasyam A."/>
            <person name="Maumus F."/>
            <person name="Tiley G.P."/>
            <person name="Fernandez-Pozo N."/>
            <person name="Barry K."/>
            <person name="Chen C."/>
            <person name="Wang M."/>
            <person name="Lipzen A."/>
            <person name="Daum C."/>
            <person name="Saski C.A."/>
            <person name="Payton A.C."/>
            <person name="Mcbreen J.C."/>
            <person name="Conrad R.E."/>
            <person name="Kollar L.M."/>
            <person name="Olsson S."/>
            <person name="Huttunen S."/>
            <person name="Landis J.B."/>
            <person name="Wickett N.J."/>
            <person name="Johnson M.G."/>
            <person name="Rensing S.A."/>
            <person name="Grimwood J."/>
            <person name="Schmutz J."/>
            <person name="Mcdaniel S.F."/>
        </authorList>
    </citation>
    <scope>NUCLEOTIDE SEQUENCE</scope>
    <source>
        <strain evidence="2">R40</strain>
    </source>
</reference>
<sequence>MSGKTSTIITAAFCNTKVAPQNTAQESVALLILTRRTAHQCQYSQSASTNSTSPSKKTPLSRICGSNPMTHQHLLKAITALHSKKKTNFYSLNPNTG</sequence>
<feature type="compositionally biased region" description="Low complexity" evidence="1">
    <location>
        <begin position="44"/>
        <end position="61"/>
    </location>
</feature>
<dbReference type="EMBL" id="CM026424">
    <property type="protein sequence ID" value="KAG0580093.1"/>
    <property type="molecule type" value="Genomic_DNA"/>
</dbReference>
<protein>
    <submittedName>
        <fullName evidence="2">Uncharacterized protein</fullName>
    </submittedName>
</protein>
<dbReference type="AlphaFoldDB" id="A0A8T0IC76"/>
<evidence type="ECO:0000313" key="3">
    <source>
        <dbReference type="Proteomes" id="UP000822688"/>
    </source>
</evidence>
<gene>
    <name evidence="2" type="ORF">KC19_4G146300</name>
</gene>
<organism evidence="2 3">
    <name type="scientific">Ceratodon purpureus</name>
    <name type="common">Fire moss</name>
    <name type="synonym">Dicranum purpureum</name>
    <dbReference type="NCBI Taxonomy" id="3225"/>
    <lineage>
        <taxon>Eukaryota</taxon>
        <taxon>Viridiplantae</taxon>
        <taxon>Streptophyta</taxon>
        <taxon>Embryophyta</taxon>
        <taxon>Bryophyta</taxon>
        <taxon>Bryophytina</taxon>
        <taxon>Bryopsida</taxon>
        <taxon>Dicranidae</taxon>
        <taxon>Pseudoditrichales</taxon>
        <taxon>Ditrichaceae</taxon>
        <taxon>Ceratodon</taxon>
    </lineage>
</organism>
<name>A0A8T0IC76_CERPU</name>